<dbReference type="Proteomes" id="UP000571817">
    <property type="component" value="Unassembled WGS sequence"/>
</dbReference>
<keyword evidence="4" id="KW-1185">Reference proteome</keyword>
<evidence type="ECO:0000313" key="3">
    <source>
        <dbReference type="EMBL" id="NYJ74488.1"/>
    </source>
</evidence>
<dbReference type="RefSeq" id="WP_179480407.1">
    <property type="nucleotide sequence ID" value="NZ_JACCFW010000001.1"/>
</dbReference>
<feature type="transmembrane region" description="Helical" evidence="1">
    <location>
        <begin position="18"/>
        <end position="39"/>
    </location>
</feature>
<keyword evidence="1" id="KW-1133">Transmembrane helix</keyword>
<reference evidence="3 4" key="1">
    <citation type="submission" date="2020-07" db="EMBL/GenBank/DDBJ databases">
        <title>Sequencing the genomes of 1000 actinobacteria strains.</title>
        <authorList>
            <person name="Klenk H.-P."/>
        </authorList>
    </citation>
    <scope>NUCLEOTIDE SEQUENCE [LARGE SCALE GENOMIC DNA]</scope>
    <source>
        <strain evidence="3 4">DSM 29531</strain>
    </source>
</reference>
<comment type="caution">
    <text evidence="3">The sequence shown here is derived from an EMBL/GenBank/DDBJ whole genome shotgun (WGS) entry which is preliminary data.</text>
</comment>
<sequence>MTTTSEPYAVFRPRRSRVVATAAAVACVIAFAIVGLTVPRGGVTGWAGIDSVMLTLFGVLIAAFLMRYALVRAVPTERGLQVRNLLSTRTIEWVQVVNVQFGGGQPWLVLELDDTEHLAVMAVQRSDGPHAQAEAGRMAALVQVHSTVQDH</sequence>
<name>A0A853DC52_9MICO</name>
<organism evidence="3 4">
    <name type="scientific">Allobranchiibius huperziae</name>
    <dbReference type="NCBI Taxonomy" id="1874116"/>
    <lineage>
        <taxon>Bacteria</taxon>
        <taxon>Bacillati</taxon>
        <taxon>Actinomycetota</taxon>
        <taxon>Actinomycetes</taxon>
        <taxon>Micrococcales</taxon>
        <taxon>Dermacoccaceae</taxon>
        <taxon>Allobranchiibius</taxon>
    </lineage>
</organism>
<evidence type="ECO:0000313" key="4">
    <source>
        <dbReference type="Proteomes" id="UP000571817"/>
    </source>
</evidence>
<gene>
    <name evidence="3" type="ORF">HNR15_001451</name>
</gene>
<feature type="domain" description="Low molecular weight protein antigen 6 PH" evidence="2">
    <location>
        <begin position="76"/>
        <end position="137"/>
    </location>
</feature>
<feature type="transmembrane region" description="Helical" evidence="1">
    <location>
        <begin position="51"/>
        <end position="70"/>
    </location>
</feature>
<accession>A0A853DC52</accession>
<dbReference type="InterPro" id="IPR019692">
    <property type="entry name" value="CFP-6_PH"/>
</dbReference>
<dbReference type="EMBL" id="JACCFW010000001">
    <property type="protein sequence ID" value="NYJ74488.1"/>
    <property type="molecule type" value="Genomic_DNA"/>
</dbReference>
<proteinExistence type="predicted"/>
<keyword evidence="1" id="KW-0812">Transmembrane</keyword>
<dbReference type="AlphaFoldDB" id="A0A853DC52"/>
<protein>
    <recommendedName>
        <fullName evidence="2">Low molecular weight protein antigen 6 PH domain-containing protein</fullName>
    </recommendedName>
</protein>
<dbReference type="Pfam" id="PF10756">
    <property type="entry name" value="bPH_6"/>
    <property type="match status" value="1"/>
</dbReference>
<evidence type="ECO:0000256" key="1">
    <source>
        <dbReference type="SAM" id="Phobius"/>
    </source>
</evidence>
<evidence type="ECO:0000259" key="2">
    <source>
        <dbReference type="Pfam" id="PF10756"/>
    </source>
</evidence>
<keyword evidence="1" id="KW-0472">Membrane</keyword>